<accession>A0A814MGP3</accession>
<keyword evidence="2" id="KW-1185">Reference proteome</keyword>
<dbReference type="AlphaFoldDB" id="A0A814MGP3"/>
<feature type="non-terminal residue" evidence="1">
    <location>
        <position position="1"/>
    </location>
</feature>
<protein>
    <submittedName>
        <fullName evidence="1">Uncharacterized protein</fullName>
    </submittedName>
</protein>
<dbReference type="Proteomes" id="UP000663879">
    <property type="component" value="Unassembled WGS sequence"/>
</dbReference>
<sequence>RKFGDFNDIINNISELFPAGEVDEFDIEGTNPDEYGK</sequence>
<organism evidence="1 2">
    <name type="scientific">Brachionus calyciflorus</name>
    <dbReference type="NCBI Taxonomy" id="104777"/>
    <lineage>
        <taxon>Eukaryota</taxon>
        <taxon>Metazoa</taxon>
        <taxon>Spiralia</taxon>
        <taxon>Gnathifera</taxon>
        <taxon>Rotifera</taxon>
        <taxon>Eurotatoria</taxon>
        <taxon>Monogononta</taxon>
        <taxon>Pseudotrocha</taxon>
        <taxon>Ploima</taxon>
        <taxon>Brachionidae</taxon>
        <taxon>Brachionus</taxon>
    </lineage>
</organism>
<reference evidence="1" key="1">
    <citation type="submission" date="2021-02" db="EMBL/GenBank/DDBJ databases">
        <authorList>
            <person name="Nowell W R."/>
        </authorList>
    </citation>
    <scope>NUCLEOTIDE SEQUENCE</scope>
    <source>
        <strain evidence="1">Ploen Becks lab</strain>
    </source>
</reference>
<proteinExistence type="predicted"/>
<evidence type="ECO:0000313" key="2">
    <source>
        <dbReference type="Proteomes" id="UP000663879"/>
    </source>
</evidence>
<name>A0A814MGP3_9BILA</name>
<dbReference type="EMBL" id="CAJNOC010006484">
    <property type="protein sequence ID" value="CAF1078966.1"/>
    <property type="molecule type" value="Genomic_DNA"/>
</dbReference>
<comment type="caution">
    <text evidence="1">The sequence shown here is derived from an EMBL/GenBank/DDBJ whole genome shotgun (WGS) entry which is preliminary data.</text>
</comment>
<gene>
    <name evidence="1" type="ORF">OXX778_LOCUS20099</name>
</gene>
<evidence type="ECO:0000313" key="1">
    <source>
        <dbReference type="EMBL" id="CAF1078966.1"/>
    </source>
</evidence>